<dbReference type="InterPro" id="IPR011009">
    <property type="entry name" value="Kinase-like_dom_sf"/>
</dbReference>
<name>A0ABU1JHU6_9PROT</name>
<evidence type="ECO:0000313" key="3">
    <source>
        <dbReference type="Proteomes" id="UP001262410"/>
    </source>
</evidence>
<evidence type="ECO:0000259" key="1">
    <source>
        <dbReference type="Pfam" id="PF01636"/>
    </source>
</evidence>
<comment type="caution">
    <text evidence="2">The sequence shown here is derived from an EMBL/GenBank/DDBJ whole genome shotgun (WGS) entry which is preliminary data.</text>
</comment>
<proteinExistence type="predicted"/>
<dbReference type="PANTHER" id="PTHR43883:SF1">
    <property type="entry name" value="GLUCONOKINASE"/>
    <property type="match status" value="1"/>
</dbReference>
<dbReference type="SUPFAM" id="SSF56112">
    <property type="entry name" value="Protein kinase-like (PK-like)"/>
    <property type="match status" value="1"/>
</dbReference>
<dbReference type="RefSeq" id="WP_309792155.1">
    <property type="nucleotide sequence ID" value="NZ_JAVDPW010000001.1"/>
</dbReference>
<dbReference type="Pfam" id="PF13671">
    <property type="entry name" value="AAA_33"/>
    <property type="match status" value="1"/>
</dbReference>
<feature type="domain" description="Aminoglycoside phosphotransferase" evidence="1">
    <location>
        <begin position="61"/>
        <end position="279"/>
    </location>
</feature>
<sequence length="531" mass="57780">MVDTPQQDVIAFLSQPEAYGVDSVQRVETHASVVFLAGGHAYKLKKAVRFSYLDYSTPELRHAACEKELAINRRTAPGLYLRVLPVCRAASGGLTLGGDGTIVDWLLVMLRFDGSGQLDQLAKHGLLTTQIMRRLADRIAEFHQSLAGEPDFGGPAAIADIIVENDGNLSRYGADLFEAAAVTGLTRRSLDQASRHEALLHRRQRSDHVRRCHGDLHLANIAMWHDEPTLFDAIEFSDRLACVDVLYDLSFLLMDLLDRSHRDFANAVFNRYLDRMPDEADGVALLPLFMSIHAAIRAHVQAATANGTSDAAAGLEARRRATAYFALADELFRSPEPRLLAIGGVSGTGKSTLAAFLAPYVGPHLGARVLRSDVIRKQLHGAAPEAPLPDGAYGPEQTARVYETLLTEADRLLAAGCTVIVDATFLDHAEQDAVRVVAQRRGVPFAALWLEAADAILVPRLSARVGDASDATPTVLARQRRDEMGAPGWAAFTSDCSIPTLAFRTLRYLGRLGWPVQTPAETPLLQAMARA</sequence>
<dbReference type="SUPFAM" id="SSF52540">
    <property type="entry name" value="P-loop containing nucleoside triphosphate hydrolases"/>
    <property type="match status" value="1"/>
</dbReference>
<dbReference type="EMBL" id="JAVDPW010000001">
    <property type="protein sequence ID" value="MDR6288185.1"/>
    <property type="molecule type" value="Genomic_DNA"/>
</dbReference>
<gene>
    <name evidence="2" type="ORF">E9232_000684</name>
</gene>
<dbReference type="Pfam" id="PF01636">
    <property type="entry name" value="APH"/>
    <property type="match status" value="1"/>
</dbReference>
<dbReference type="Gene3D" id="3.40.50.300">
    <property type="entry name" value="P-loop containing nucleotide triphosphate hydrolases"/>
    <property type="match status" value="1"/>
</dbReference>
<dbReference type="InterPro" id="IPR027417">
    <property type="entry name" value="P-loop_NTPase"/>
</dbReference>
<keyword evidence="3" id="KW-1185">Reference proteome</keyword>
<dbReference type="InterPro" id="IPR002575">
    <property type="entry name" value="Aminoglycoside_PTrfase"/>
</dbReference>
<evidence type="ECO:0000313" key="2">
    <source>
        <dbReference type="EMBL" id="MDR6288185.1"/>
    </source>
</evidence>
<dbReference type="PANTHER" id="PTHR43883">
    <property type="entry name" value="SLR0207 PROTEIN"/>
    <property type="match status" value="1"/>
</dbReference>
<reference evidence="2 3" key="1">
    <citation type="submission" date="2023-07" db="EMBL/GenBank/DDBJ databases">
        <title>Sorghum-associated microbial communities from plants grown in Nebraska, USA.</title>
        <authorList>
            <person name="Schachtman D."/>
        </authorList>
    </citation>
    <scope>NUCLEOTIDE SEQUENCE [LARGE SCALE GENOMIC DNA]</scope>
    <source>
        <strain evidence="2 3">584</strain>
    </source>
</reference>
<dbReference type="Proteomes" id="UP001262410">
    <property type="component" value="Unassembled WGS sequence"/>
</dbReference>
<accession>A0ABU1JHU6</accession>
<dbReference type="InterPro" id="IPR052732">
    <property type="entry name" value="Cell-binding_unc_protein"/>
</dbReference>
<protein>
    <recommendedName>
        <fullName evidence="1">Aminoglycoside phosphotransferase domain-containing protein</fullName>
    </recommendedName>
</protein>
<organism evidence="2 3">
    <name type="scientific">Inquilinus ginsengisoli</name>
    <dbReference type="NCBI Taxonomy" id="363840"/>
    <lineage>
        <taxon>Bacteria</taxon>
        <taxon>Pseudomonadati</taxon>
        <taxon>Pseudomonadota</taxon>
        <taxon>Alphaproteobacteria</taxon>
        <taxon>Rhodospirillales</taxon>
        <taxon>Rhodospirillaceae</taxon>
        <taxon>Inquilinus</taxon>
    </lineage>
</organism>